<dbReference type="EMBL" id="KZ293662">
    <property type="protein sequence ID" value="PBK91155.1"/>
    <property type="molecule type" value="Genomic_DNA"/>
</dbReference>
<organism evidence="1 2">
    <name type="scientific">Armillaria gallica</name>
    <name type="common">Bulbous honey fungus</name>
    <name type="synonym">Armillaria bulbosa</name>
    <dbReference type="NCBI Taxonomy" id="47427"/>
    <lineage>
        <taxon>Eukaryota</taxon>
        <taxon>Fungi</taxon>
        <taxon>Dikarya</taxon>
        <taxon>Basidiomycota</taxon>
        <taxon>Agaricomycotina</taxon>
        <taxon>Agaricomycetes</taxon>
        <taxon>Agaricomycetidae</taxon>
        <taxon>Agaricales</taxon>
        <taxon>Marasmiineae</taxon>
        <taxon>Physalacriaceae</taxon>
        <taxon>Armillaria</taxon>
    </lineage>
</organism>
<name>A0A2H3D7E3_ARMGA</name>
<dbReference type="AlphaFoldDB" id="A0A2H3D7E3"/>
<accession>A0A2H3D7E3</accession>
<dbReference type="Proteomes" id="UP000217790">
    <property type="component" value="Unassembled WGS sequence"/>
</dbReference>
<dbReference type="InParanoid" id="A0A2H3D7E3"/>
<evidence type="ECO:0000313" key="2">
    <source>
        <dbReference type="Proteomes" id="UP000217790"/>
    </source>
</evidence>
<reference evidence="2" key="1">
    <citation type="journal article" date="2017" name="Nat. Ecol. Evol.">
        <title>Genome expansion and lineage-specific genetic innovations in the forest pathogenic fungi Armillaria.</title>
        <authorList>
            <person name="Sipos G."/>
            <person name="Prasanna A.N."/>
            <person name="Walter M.C."/>
            <person name="O'Connor E."/>
            <person name="Balint B."/>
            <person name="Krizsan K."/>
            <person name="Kiss B."/>
            <person name="Hess J."/>
            <person name="Varga T."/>
            <person name="Slot J."/>
            <person name="Riley R."/>
            <person name="Boka B."/>
            <person name="Rigling D."/>
            <person name="Barry K."/>
            <person name="Lee J."/>
            <person name="Mihaltcheva S."/>
            <person name="LaButti K."/>
            <person name="Lipzen A."/>
            <person name="Waldron R."/>
            <person name="Moloney N.M."/>
            <person name="Sperisen C."/>
            <person name="Kredics L."/>
            <person name="Vagvoelgyi C."/>
            <person name="Patrignani A."/>
            <person name="Fitzpatrick D."/>
            <person name="Nagy I."/>
            <person name="Doyle S."/>
            <person name="Anderson J.B."/>
            <person name="Grigoriev I.V."/>
            <person name="Gueldener U."/>
            <person name="Muensterkoetter M."/>
            <person name="Nagy L.G."/>
        </authorList>
    </citation>
    <scope>NUCLEOTIDE SEQUENCE [LARGE SCALE GENOMIC DNA]</scope>
    <source>
        <strain evidence="2">Ar21-2</strain>
    </source>
</reference>
<gene>
    <name evidence="1" type="ORF">ARMGADRAFT_1107078</name>
</gene>
<proteinExistence type="predicted"/>
<evidence type="ECO:0000313" key="1">
    <source>
        <dbReference type="EMBL" id="PBK91155.1"/>
    </source>
</evidence>
<sequence length="128" mass="15490">MSRPLYSQVWCRVQRGRTAVNYRHETRTLLSALRRRKREIRARLKGRRVHWVVRWREHSHTFHTSTHKTAKAFDAYTGEQALCLHYDAFSVPDELFDNQRDMGRVDDGIDDRVFFRAQKHVQCGVWWY</sequence>
<protein>
    <submittedName>
        <fullName evidence="1">Uncharacterized protein</fullName>
    </submittedName>
</protein>
<keyword evidence="2" id="KW-1185">Reference proteome</keyword>